<reference evidence="2 3" key="1">
    <citation type="submission" date="2006-09" db="EMBL/GenBank/DDBJ databases">
        <authorList>
            <person name="Emerson D."/>
            <person name="Ferriera S."/>
            <person name="Johnson J."/>
            <person name="Kravitz S."/>
            <person name="Halpern A."/>
            <person name="Remington K."/>
            <person name="Beeson K."/>
            <person name="Tran B."/>
            <person name="Rogers Y.-H."/>
            <person name="Friedman R."/>
            <person name="Venter J.C."/>
        </authorList>
    </citation>
    <scope>NUCLEOTIDE SEQUENCE [LARGE SCALE GENOMIC DNA]</scope>
    <source>
        <strain evidence="2 3">PV-1</strain>
    </source>
</reference>
<dbReference type="SMART" id="SM00100">
    <property type="entry name" value="cNMP"/>
    <property type="match status" value="1"/>
</dbReference>
<dbReference type="CDD" id="cd00038">
    <property type="entry name" value="CAP_ED"/>
    <property type="match status" value="1"/>
</dbReference>
<organism evidence="2 3">
    <name type="scientific">Mariprofundus ferrooxydans PV-1</name>
    <dbReference type="NCBI Taxonomy" id="314345"/>
    <lineage>
        <taxon>Bacteria</taxon>
        <taxon>Pseudomonadati</taxon>
        <taxon>Pseudomonadota</taxon>
        <taxon>Candidatius Mariprofundia</taxon>
        <taxon>Mariprofundales</taxon>
        <taxon>Mariprofundaceae</taxon>
        <taxon>Mariprofundus</taxon>
    </lineage>
</organism>
<protein>
    <recommendedName>
        <fullName evidence="1">Cyclic nucleotide-binding domain-containing protein</fullName>
    </recommendedName>
</protein>
<comment type="caution">
    <text evidence="2">The sequence shown here is derived from an EMBL/GenBank/DDBJ whole genome shotgun (WGS) entry which is preliminary data.</text>
</comment>
<dbReference type="Gene3D" id="2.60.120.10">
    <property type="entry name" value="Jelly Rolls"/>
    <property type="match status" value="1"/>
</dbReference>
<gene>
    <name evidence="2" type="ORF">SPV1_07109</name>
</gene>
<dbReference type="Pfam" id="PF00027">
    <property type="entry name" value="cNMP_binding"/>
    <property type="match status" value="1"/>
</dbReference>
<dbReference type="InParanoid" id="Q0F0D5"/>
<dbReference type="SUPFAM" id="SSF51206">
    <property type="entry name" value="cAMP-binding domain-like"/>
    <property type="match status" value="1"/>
</dbReference>
<dbReference type="AlphaFoldDB" id="Q0F0D5"/>
<dbReference type="EMBL" id="AATS01000004">
    <property type="protein sequence ID" value="EAU55093.1"/>
    <property type="molecule type" value="Genomic_DNA"/>
</dbReference>
<keyword evidence="3" id="KW-1185">Reference proteome</keyword>
<accession>Q0F0D5</accession>
<dbReference type="InterPro" id="IPR014710">
    <property type="entry name" value="RmlC-like_jellyroll"/>
</dbReference>
<evidence type="ECO:0000313" key="2">
    <source>
        <dbReference type="EMBL" id="EAU55093.1"/>
    </source>
</evidence>
<dbReference type="STRING" id="314344.AL013_10775"/>
<name>Q0F0D5_9PROT</name>
<dbReference type="PROSITE" id="PS50042">
    <property type="entry name" value="CNMP_BINDING_3"/>
    <property type="match status" value="1"/>
</dbReference>
<dbReference type="InterPro" id="IPR018490">
    <property type="entry name" value="cNMP-bd_dom_sf"/>
</dbReference>
<proteinExistence type="predicted"/>
<feature type="domain" description="Cyclic nucleotide-binding" evidence="1">
    <location>
        <begin position="32"/>
        <end position="132"/>
    </location>
</feature>
<dbReference type="HOGENOM" id="CLU_1538254_0_0_0"/>
<sequence>MHDMHVTDSLLDAYEATLEASPVYMRFRGMPVCESMGGRESMMLFSCLDVVSVAAGETIYEVGEVSDQTMRLVIEGRVSVISPSLDTYTELGAGDTFGLFSFLDEDRPHSASLKAISNVTLLTLNRDYFNVITLEDPVMGNHLLRFMFRLLSRMSLKLETEYAAIHNYVTARRV</sequence>
<evidence type="ECO:0000313" key="3">
    <source>
        <dbReference type="Proteomes" id="UP000005297"/>
    </source>
</evidence>
<dbReference type="Proteomes" id="UP000005297">
    <property type="component" value="Unassembled WGS sequence"/>
</dbReference>
<dbReference type="InterPro" id="IPR000595">
    <property type="entry name" value="cNMP-bd_dom"/>
</dbReference>
<evidence type="ECO:0000259" key="1">
    <source>
        <dbReference type="PROSITE" id="PS50042"/>
    </source>
</evidence>